<evidence type="ECO:0000256" key="3">
    <source>
        <dbReference type="ARBA" id="ARBA00023134"/>
    </source>
</evidence>
<keyword evidence="8" id="KW-1185">Reference proteome</keyword>
<dbReference type="NCBIfam" id="NF003828">
    <property type="entry name" value="PRK05416.1"/>
    <property type="match status" value="1"/>
</dbReference>
<dbReference type="PANTHER" id="PTHR30448">
    <property type="entry name" value="RNASE ADAPTER PROTEIN RAPZ"/>
    <property type="match status" value="1"/>
</dbReference>
<dbReference type="Pfam" id="PF22740">
    <property type="entry name" value="PapZ_C"/>
    <property type="match status" value="1"/>
</dbReference>
<dbReference type="PANTHER" id="PTHR30448:SF0">
    <property type="entry name" value="RNASE ADAPTER PROTEIN RAPZ"/>
    <property type="match status" value="1"/>
</dbReference>
<dbReference type="Gene3D" id="3.40.50.300">
    <property type="entry name" value="P-loop containing nucleotide triphosphate hydrolases"/>
    <property type="match status" value="1"/>
</dbReference>
<name>S0G3Q5_9BACT</name>
<dbReference type="PIRSF" id="PIRSF005052">
    <property type="entry name" value="P-loopkin"/>
    <property type="match status" value="1"/>
</dbReference>
<dbReference type="Proteomes" id="UP000014216">
    <property type="component" value="Unassembled WGS sequence"/>
</dbReference>
<protein>
    <submittedName>
        <fullName evidence="7">Nucleotide-binding protein UPF0042 family</fullName>
    </submittedName>
</protein>
<dbReference type="OrthoDB" id="9784461at2"/>
<keyword evidence="2 4" id="KW-0067">ATP-binding</keyword>
<dbReference type="AlphaFoldDB" id="S0G3Q5"/>
<gene>
    <name evidence="7" type="ORF">Dpo_3c02580</name>
</gene>
<dbReference type="InterPro" id="IPR053931">
    <property type="entry name" value="RapZ_C"/>
</dbReference>
<keyword evidence="1 4" id="KW-0547">Nucleotide-binding</keyword>
<sequence>MKNPPVFIITGLSGSGKTTAMQAFEDASFYCVDNMPLELVPRFLELPFKQNPDIKGIAFVMDMRSKTFATHYTAGIRAIEDLGISPEIIFLEADVDTLIKRFSQTRRQHPVTGKKSLLESIQSEIHSLRLIKSTAHHIIDTSRLSVHQLKAAILNLISRGSGNPIEMKINVLSFGYKYGIPGDADLVTDMRFLTNPFFEPLLKHLDGESKAVREFVLSNPETRIFLEKFTQLLDYLIPLYQRENKAYLTIAVGCTGGRHRSVVIARTIFEHLNHKAHHPGLIHRDIDRDIRKI</sequence>
<dbReference type="GO" id="GO:0005524">
    <property type="term" value="F:ATP binding"/>
    <property type="evidence" value="ECO:0007669"/>
    <property type="project" value="UniProtKB-UniRule"/>
</dbReference>
<organism evidence="7 8">
    <name type="scientific">Desulfotignum phosphitoxidans DSM 13687</name>
    <dbReference type="NCBI Taxonomy" id="1286635"/>
    <lineage>
        <taxon>Bacteria</taxon>
        <taxon>Pseudomonadati</taxon>
        <taxon>Thermodesulfobacteriota</taxon>
        <taxon>Desulfobacteria</taxon>
        <taxon>Desulfobacterales</taxon>
        <taxon>Desulfobacteraceae</taxon>
        <taxon>Desulfotignum</taxon>
    </lineage>
</organism>
<feature type="domain" description="RapZ C-terminal" evidence="6">
    <location>
        <begin position="167"/>
        <end position="286"/>
    </location>
</feature>
<keyword evidence="3 4" id="KW-0342">GTP-binding</keyword>
<dbReference type="SUPFAM" id="SSF52540">
    <property type="entry name" value="P-loop containing nucleoside triphosphate hydrolases"/>
    <property type="match status" value="1"/>
</dbReference>
<evidence type="ECO:0000256" key="4">
    <source>
        <dbReference type="HAMAP-Rule" id="MF_00636"/>
    </source>
</evidence>
<dbReference type="RefSeq" id="WP_006965451.1">
    <property type="nucleotide sequence ID" value="NZ_APJX01000003.1"/>
</dbReference>
<evidence type="ECO:0000313" key="8">
    <source>
        <dbReference type="Proteomes" id="UP000014216"/>
    </source>
</evidence>
<dbReference type="InterPro" id="IPR027417">
    <property type="entry name" value="P-loop_NTPase"/>
</dbReference>
<reference evidence="7 8" key="1">
    <citation type="journal article" date="2013" name="Genome Announc.">
        <title>Draft Genome Sequence of Desulfotignum phosphitoxidans DSM 13687 Strain FiPS-3.</title>
        <authorList>
            <person name="Poehlein A."/>
            <person name="Daniel R."/>
            <person name="Simeonova D.D."/>
        </authorList>
    </citation>
    <scope>NUCLEOTIDE SEQUENCE [LARGE SCALE GENOMIC DNA]</scope>
    <source>
        <strain evidence="7 8">DSM 13687</strain>
    </source>
</reference>
<dbReference type="InterPro" id="IPR053930">
    <property type="entry name" value="RapZ-like_N"/>
</dbReference>
<proteinExistence type="inferred from homology"/>
<dbReference type="EMBL" id="APJX01000003">
    <property type="protein sequence ID" value="EMS80114.1"/>
    <property type="molecule type" value="Genomic_DNA"/>
</dbReference>
<evidence type="ECO:0000313" key="7">
    <source>
        <dbReference type="EMBL" id="EMS80114.1"/>
    </source>
</evidence>
<evidence type="ECO:0000259" key="6">
    <source>
        <dbReference type="Pfam" id="PF22740"/>
    </source>
</evidence>
<dbReference type="PATRIC" id="fig|1286635.3.peg.1820"/>
<comment type="caution">
    <text evidence="7">The sequence shown here is derived from an EMBL/GenBank/DDBJ whole genome shotgun (WGS) entry which is preliminary data.</text>
</comment>
<evidence type="ECO:0000256" key="1">
    <source>
        <dbReference type="ARBA" id="ARBA00022741"/>
    </source>
</evidence>
<accession>S0G3Q5</accession>
<feature type="binding site" evidence="4">
    <location>
        <begin position="11"/>
        <end position="18"/>
    </location>
    <ligand>
        <name>ATP</name>
        <dbReference type="ChEBI" id="CHEBI:30616"/>
    </ligand>
</feature>
<dbReference type="InterPro" id="IPR005337">
    <property type="entry name" value="RapZ-like"/>
</dbReference>
<dbReference type="HAMAP" id="MF_00636">
    <property type="entry name" value="RapZ_like"/>
    <property type="match status" value="1"/>
</dbReference>
<evidence type="ECO:0000259" key="5">
    <source>
        <dbReference type="Pfam" id="PF03668"/>
    </source>
</evidence>
<dbReference type="GO" id="GO:0005525">
    <property type="term" value="F:GTP binding"/>
    <property type="evidence" value="ECO:0007669"/>
    <property type="project" value="UniProtKB-UniRule"/>
</dbReference>
<feature type="binding site" evidence="4">
    <location>
        <begin position="62"/>
        <end position="65"/>
    </location>
    <ligand>
        <name>GTP</name>
        <dbReference type="ChEBI" id="CHEBI:37565"/>
    </ligand>
</feature>
<evidence type="ECO:0000256" key="2">
    <source>
        <dbReference type="ARBA" id="ARBA00022840"/>
    </source>
</evidence>
<feature type="domain" description="RapZ-like N-terminal" evidence="5">
    <location>
        <begin position="6"/>
        <end position="154"/>
    </location>
</feature>
<dbReference type="Pfam" id="PF03668">
    <property type="entry name" value="RapZ-like_N"/>
    <property type="match status" value="1"/>
</dbReference>